<dbReference type="AlphaFoldDB" id="A0A3N0VHE3"/>
<reference evidence="2 3" key="1">
    <citation type="submission" date="2018-10" db="EMBL/GenBank/DDBJ databases">
        <authorList>
            <person name="Chen W.-M."/>
        </authorList>
    </citation>
    <scope>NUCLEOTIDE SEQUENCE [LARGE SCALE GENOMIC DNA]</scope>
    <source>
        <strain evidence="2 3">THS-13</strain>
    </source>
</reference>
<dbReference type="EMBL" id="RJVO01000002">
    <property type="protein sequence ID" value="ROH92142.1"/>
    <property type="molecule type" value="Genomic_DNA"/>
</dbReference>
<feature type="transmembrane region" description="Helical" evidence="1">
    <location>
        <begin position="30"/>
        <end position="49"/>
    </location>
</feature>
<organism evidence="2 3">
    <name type="scientific">Stagnimonas aquatica</name>
    <dbReference type="NCBI Taxonomy" id="2689987"/>
    <lineage>
        <taxon>Bacteria</taxon>
        <taxon>Pseudomonadati</taxon>
        <taxon>Pseudomonadota</taxon>
        <taxon>Gammaproteobacteria</taxon>
        <taxon>Nevskiales</taxon>
        <taxon>Nevskiaceae</taxon>
        <taxon>Stagnimonas</taxon>
    </lineage>
</organism>
<dbReference type="RefSeq" id="WP_123211185.1">
    <property type="nucleotide sequence ID" value="NZ_RJVO01000002.1"/>
</dbReference>
<dbReference type="Proteomes" id="UP000282106">
    <property type="component" value="Unassembled WGS sequence"/>
</dbReference>
<keyword evidence="1" id="KW-0812">Transmembrane</keyword>
<name>A0A3N0VHE3_9GAMM</name>
<feature type="transmembrane region" description="Helical" evidence="1">
    <location>
        <begin position="119"/>
        <end position="138"/>
    </location>
</feature>
<evidence type="ECO:0008006" key="4">
    <source>
        <dbReference type="Google" id="ProtNLM"/>
    </source>
</evidence>
<evidence type="ECO:0000313" key="3">
    <source>
        <dbReference type="Proteomes" id="UP000282106"/>
    </source>
</evidence>
<dbReference type="InParanoid" id="A0A3N0VHE3"/>
<gene>
    <name evidence="2" type="ORF">ED208_07185</name>
</gene>
<protein>
    <recommendedName>
        <fullName evidence="4">DUF423 domain-containing protein</fullName>
    </recommendedName>
</protein>
<evidence type="ECO:0000313" key="2">
    <source>
        <dbReference type="EMBL" id="ROH92142.1"/>
    </source>
</evidence>
<evidence type="ECO:0000256" key="1">
    <source>
        <dbReference type="SAM" id="Phobius"/>
    </source>
</evidence>
<proteinExistence type="predicted"/>
<comment type="caution">
    <text evidence="2">The sequence shown here is derived from an EMBL/GenBank/DDBJ whole genome shotgun (WGS) entry which is preliminary data.</text>
</comment>
<keyword evidence="1" id="KW-0472">Membrane</keyword>
<feature type="transmembrane region" description="Helical" evidence="1">
    <location>
        <begin position="61"/>
        <end position="82"/>
    </location>
</feature>
<sequence>MAQKPAPTAPAAQAALETAIRAQLRYGTSALLLFLLGGLSLEFLHLIKAPWYLDHHLRRELWVLGHAHGALLALLNLVWVVVLPRLPAAARGAWALRWGAALVPAGFLLGGIGNGESDPSLAIIATPIGAALLVFALFDTARAAWRRPAGG</sequence>
<keyword evidence="1" id="KW-1133">Transmembrane helix</keyword>
<feature type="transmembrane region" description="Helical" evidence="1">
    <location>
        <begin position="94"/>
        <end position="113"/>
    </location>
</feature>
<accession>A0A3N0VHE3</accession>
<keyword evidence="3" id="KW-1185">Reference proteome</keyword>